<keyword evidence="2" id="KW-1185">Reference proteome</keyword>
<dbReference type="SUPFAM" id="SSF53850">
    <property type="entry name" value="Periplasmic binding protein-like II"/>
    <property type="match status" value="1"/>
</dbReference>
<name>A0A9X1V8Y4_9BACL</name>
<dbReference type="AlphaFoldDB" id="A0A9X1V8Y4"/>
<proteinExistence type="predicted"/>
<comment type="caution">
    <text evidence="1">The sequence shown here is derived from an EMBL/GenBank/DDBJ whole genome shotgun (WGS) entry which is preliminary data.</text>
</comment>
<accession>A0A9X1V8Y4</accession>
<dbReference type="EMBL" id="JALBUF010000004">
    <property type="protein sequence ID" value="MCI0183434.1"/>
    <property type="molecule type" value="Genomic_DNA"/>
</dbReference>
<evidence type="ECO:0000313" key="2">
    <source>
        <dbReference type="Proteomes" id="UP001139263"/>
    </source>
</evidence>
<evidence type="ECO:0000313" key="1">
    <source>
        <dbReference type="EMBL" id="MCI0183434.1"/>
    </source>
</evidence>
<organism evidence="1 2">
    <name type="scientific">Sulfoacidibacillus ferrooxidans</name>
    <dbReference type="NCBI Taxonomy" id="2005001"/>
    <lineage>
        <taxon>Bacteria</taxon>
        <taxon>Bacillati</taxon>
        <taxon>Bacillota</taxon>
        <taxon>Bacilli</taxon>
        <taxon>Bacillales</taxon>
        <taxon>Alicyclobacillaceae</taxon>
        <taxon>Sulfoacidibacillus</taxon>
    </lineage>
</organism>
<dbReference type="Proteomes" id="UP001139263">
    <property type="component" value="Unassembled WGS sequence"/>
</dbReference>
<protein>
    <submittedName>
        <fullName evidence="1">Uncharacterized protein</fullName>
    </submittedName>
</protein>
<dbReference type="RefSeq" id="WP_241713731.1">
    <property type="nucleotide sequence ID" value="NZ_JALBUF010000004.1"/>
</dbReference>
<gene>
    <name evidence="1" type="ORF">MM817_01711</name>
</gene>
<reference evidence="1" key="1">
    <citation type="submission" date="2022-03" db="EMBL/GenBank/DDBJ databases">
        <title>Draft Genome Sequence of Firmicute Strain S0AB, a Heterotrophic Iron/Sulfur-Oxidizing Extreme Acidophile.</title>
        <authorList>
            <person name="Vergara E."/>
            <person name="Pakostova E."/>
            <person name="Johnson D.B."/>
            <person name="Holmes D.S."/>
        </authorList>
    </citation>
    <scope>NUCLEOTIDE SEQUENCE</scope>
    <source>
        <strain evidence="1">S0AB</strain>
    </source>
</reference>
<sequence length="237" mass="26572">MKPIRAMVFPGAHNLPLYMMQDVELVYTKSRDEQIAAIQDQLVDIIHTSPDNLALDDASGLVPFLSGTVGPLSLMATSGEVADHRLGVDNARSGFGKLAYAWLEEHRPTLRYDVVEVGGTPQRFEALQTKKVTMIVTHPPFTQFCERLGYDNWGRIDHGQLTLCGVHHIRHTNPCIVDQYREQYRKAITTLASPDGFEIALALIEQHLHPPADTLHTMTQVMREEIIRAGVDIQNEP</sequence>